<sequence length="224" mass="24078">MKYNDPELQQRLAGEYVLGTLQGRARARFERLLLRDASLRDEVAAWQTRLMPLAHALPPVAPPPRVWRRIQARIGVQAVSRWSLVFWRNLGLVSTAAAAGLALYIAVAPMRTPEIAYVALITDTHAKPAWIVSARASQLTIKALAPRMLAANQSLQLWLLPEGGKPVSLGLVPLAGSKTAVLPTQVRGQFAHAQAVAISLEPAGGSPTGQPTGPVLYQGPLVVS</sequence>
<dbReference type="EMBL" id="BKAD01000005">
    <property type="protein sequence ID" value="GEP29482.1"/>
    <property type="molecule type" value="Genomic_DNA"/>
</dbReference>
<evidence type="ECO:0000256" key="1">
    <source>
        <dbReference type="ARBA" id="ARBA00004167"/>
    </source>
</evidence>
<feature type="domain" description="Anti-sigma K factor RskA C-terminal" evidence="10">
    <location>
        <begin position="95"/>
        <end position="215"/>
    </location>
</feature>
<comment type="caution">
    <text evidence="11">The sequence shown here is derived from an EMBL/GenBank/DDBJ whole genome shotgun (WGS) entry which is preliminary data.</text>
</comment>
<protein>
    <recommendedName>
        <fullName evidence="8">Regulator of SigK</fullName>
    </recommendedName>
    <alternativeName>
        <fullName evidence="7">Sigma-K anti-sigma factor RskA</fullName>
    </alternativeName>
</protein>
<dbReference type="GO" id="GO:0005886">
    <property type="term" value="C:plasma membrane"/>
    <property type="evidence" value="ECO:0007669"/>
    <property type="project" value="UniProtKB-SubCell"/>
</dbReference>
<feature type="transmembrane region" description="Helical" evidence="9">
    <location>
        <begin position="86"/>
        <end position="107"/>
    </location>
</feature>
<keyword evidence="5 9" id="KW-1133">Transmembrane helix</keyword>
<comment type="subcellular location">
    <subcellularLocation>
        <location evidence="2">Cell membrane</location>
    </subcellularLocation>
    <subcellularLocation>
        <location evidence="1">Membrane</location>
        <topology evidence="1">Single-pass membrane protein</topology>
    </subcellularLocation>
</comment>
<dbReference type="RefSeq" id="WP_147070669.1">
    <property type="nucleotide sequence ID" value="NZ_AP021884.1"/>
</dbReference>
<evidence type="ECO:0000313" key="12">
    <source>
        <dbReference type="Proteomes" id="UP000321337"/>
    </source>
</evidence>
<dbReference type="Proteomes" id="UP000321337">
    <property type="component" value="Unassembled WGS sequence"/>
</dbReference>
<evidence type="ECO:0000256" key="7">
    <source>
        <dbReference type="ARBA" id="ARBA00029829"/>
    </source>
</evidence>
<dbReference type="InterPro" id="IPR041916">
    <property type="entry name" value="Anti_sigma_zinc_sf"/>
</dbReference>
<evidence type="ECO:0000256" key="9">
    <source>
        <dbReference type="SAM" id="Phobius"/>
    </source>
</evidence>
<dbReference type="GO" id="GO:0016989">
    <property type="term" value="F:sigma factor antagonist activity"/>
    <property type="evidence" value="ECO:0007669"/>
    <property type="project" value="TreeGrafter"/>
</dbReference>
<keyword evidence="6 9" id="KW-0472">Membrane</keyword>
<accession>A0A512L4S7</accession>
<dbReference type="Pfam" id="PF10099">
    <property type="entry name" value="RskA_C"/>
    <property type="match status" value="1"/>
</dbReference>
<dbReference type="AlphaFoldDB" id="A0A512L4S7"/>
<dbReference type="PANTHER" id="PTHR37461">
    <property type="entry name" value="ANTI-SIGMA-K FACTOR RSKA"/>
    <property type="match status" value="1"/>
</dbReference>
<organism evidence="11 12">
    <name type="scientific">Sulfuriferula plumbiphila</name>
    <dbReference type="NCBI Taxonomy" id="171865"/>
    <lineage>
        <taxon>Bacteria</taxon>
        <taxon>Pseudomonadati</taxon>
        <taxon>Pseudomonadota</taxon>
        <taxon>Betaproteobacteria</taxon>
        <taxon>Nitrosomonadales</taxon>
        <taxon>Sulfuricellaceae</taxon>
        <taxon>Sulfuriferula</taxon>
    </lineage>
</organism>
<evidence type="ECO:0000256" key="2">
    <source>
        <dbReference type="ARBA" id="ARBA00004236"/>
    </source>
</evidence>
<keyword evidence="12" id="KW-1185">Reference proteome</keyword>
<evidence type="ECO:0000259" key="10">
    <source>
        <dbReference type="Pfam" id="PF10099"/>
    </source>
</evidence>
<proteinExistence type="predicted"/>
<dbReference type="GO" id="GO:0006417">
    <property type="term" value="P:regulation of translation"/>
    <property type="evidence" value="ECO:0007669"/>
    <property type="project" value="TreeGrafter"/>
</dbReference>
<evidence type="ECO:0000313" key="11">
    <source>
        <dbReference type="EMBL" id="GEP29482.1"/>
    </source>
</evidence>
<evidence type="ECO:0000256" key="3">
    <source>
        <dbReference type="ARBA" id="ARBA00022475"/>
    </source>
</evidence>
<dbReference type="InterPro" id="IPR051474">
    <property type="entry name" value="Anti-sigma-K/W_factor"/>
</dbReference>
<evidence type="ECO:0000256" key="8">
    <source>
        <dbReference type="ARBA" id="ARBA00030803"/>
    </source>
</evidence>
<keyword evidence="3" id="KW-1003">Cell membrane</keyword>
<dbReference type="InterPro" id="IPR018764">
    <property type="entry name" value="RskA_C"/>
</dbReference>
<keyword evidence="4 9" id="KW-0812">Transmembrane</keyword>
<reference evidence="11 12" key="1">
    <citation type="submission" date="2019-07" db="EMBL/GenBank/DDBJ databases">
        <title>Whole genome shotgun sequence of Thiobacillus plumbophilus NBRC 107929.</title>
        <authorList>
            <person name="Hosoyama A."/>
            <person name="Uohara A."/>
            <person name="Ohji S."/>
            <person name="Ichikawa N."/>
        </authorList>
    </citation>
    <scope>NUCLEOTIDE SEQUENCE [LARGE SCALE GENOMIC DNA]</scope>
    <source>
        <strain evidence="11 12">NBRC 107929</strain>
    </source>
</reference>
<name>A0A512L4S7_9PROT</name>
<evidence type="ECO:0000256" key="6">
    <source>
        <dbReference type="ARBA" id="ARBA00023136"/>
    </source>
</evidence>
<evidence type="ECO:0000256" key="5">
    <source>
        <dbReference type="ARBA" id="ARBA00022989"/>
    </source>
</evidence>
<dbReference type="PANTHER" id="PTHR37461:SF1">
    <property type="entry name" value="ANTI-SIGMA-K FACTOR RSKA"/>
    <property type="match status" value="1"/>
</dbReference>
<evidence type="ECO:0000256" key="4">
    <source>
        <dbReference type="ARBA" id="ARBA00022692"/>
    </source>
</evidence>
<dbReference type="OrthoDB" id="5298046at2"/>
<gene>
    <name evidence="11" type="ORF">TPL01_06200</name>
</gene>
<dbReference type="Gene3D" id="1.10.10.1320">
    <property type="entry name" value="Anti-sigma factor, zinc-finger domain"/>
    <property type="match status" value="1"/>
</dbReference>